<evidence type="ECO:0000256" key="3">
    <source>
        <dbReference type="ARBA" id="ARBA00022468"/>
    </source>
</evidence>
<dbReference type="GO" id="GO:0009524">
    <property type="term" value="C:phragmoplast"/>
    <property type="evidence" value="ECO:0007669"/>
    <property type="project" value="UniProtKB-SubCell"/>
</dbReference>
<name>A0A8B8M9H1_ABRPR</name>
<dbReference type="Pfam" id="PF13516">
    <property type="entry name" value="LRR_6"/>
    <property type="match status" value="4"/>
</dbReference>
<evidence type="ECO:0000256" key="8">
    <source>
        <dbReference type="ARBA" id="ARBA00023212"/>
    </source>
</evidence>
<keyword evidence="6" id="KW-0677">Repeat</keyword>
<dbReference type="OrthoDB" id="120976at2759"/>
<dbReference type="AlphaFoldDB" id="A0A8B8M9H1"/>
<dbReference type="PANTHER" id="PTHR46761:SF2">
    <property type="entry name" value="RAN GTPASE-ACTIVATING PROTEIN 1"/>
    <property type="match status" value="1"/>
</dbReference>
<evidence type="ECO:0000256" key="6">
    <source>
        <dbReference type="ARBA" id="ARBA00022737"/>
    </source>
</evidence>
<evidence type="ECO:0000256" key="4">
    <source>
        <dbReference type="ARBA" id="ARBA00022490"/>
    </source>
</evidence>
<keyword evidence="5" id="KW-0433">Leucine-rich repeat</keyword>
<dbReference type="Gene3D" id="3.80.10.10">
    <property type="entry name" value="Ribonuclease Inhibitor"/>
    <property type="match status" value="2"/>
</dbReference>
<evidence type="ECO:0000256" key="7">
    <source>
        <dbReference type="ARBA" id="ARBA00023136"/>
    </source>
</evidence>
<dbReference type="Gene3D" id="1.10.246.200">
    <property type="entry name" value="WPP domain"/>
    <property type="match status" value="1"/>
</dbReference>
<keyword evidence="4" id="KW-0963">Cytoplasm</keyword>
<comment type="subcellular location">
    <subcellularLocation>
        <location evidence="10">Cytoplasm</location>
        <location evidence="10">Cytoskeleton</location>
        <location evidence="10">Phragmoplast</location>
    </subcellularLocation>
    <subcellularLocation>
        <location evidence="1">Cytoplasm</location>
        <location evidence="1">Cytoskeleton</location>
        <location evidence="1">Spindle</location>
    </subcellularLocation>
    <subcellularLocation>
        <location evidence="2">Nucleus membrane</location>
        <topology evidence="2">Peripheral membrane protein</topology>
        <orientation evidence="2">Cytoplasmic side</orientation>
    </subcellularLocation>
</comment>
<feature type="compositionally biased region" description="Basic and acidic residues" evidence="12">
    <location>
        <begin position="523"/>
        <end position="532"/>
    </location>
</feature>
<feature type="domain" description="WPP" evidence="13">
    <location>
        <begin position="14"/>
        <end position="109"/>
    </location>
</feature>
<dbReference type="Proteomes" id="UP000694853">
    <property type="component" value="Unplaced"/>
</dbReference>
<dbReference type="InterPro" id="IPR045203">
    <property type="entry name" value="RanGAP1/2"/>
</dbReference>
<protein>
    <submittedName>
        <fullName evidence="15">RAN GTPase-activating protein 1</fullName>
    </submittedName>
</protein>
<dbReference type="GeneID" id="113872190"/>
<evidence type="ECO:0000256" key="9">
    <source>
        <dbReference type="ARBA" id="ARBA00023242"/>
    </source>
</evidence>
<reference evidence="14" key="1">
    <citation type="journal article" date="2019" name="Toxins">
        <title>Detection of Abrin-Like and Prepropulchellin-Like Toxin Genes and Transcripts Using Whole Genome Sequencing and Full-Length Transcript Sequencing of Abrus precatorius.</title>
        <authorList>
            <person name="Hovde B.T."/>
            <person name="Daligault H.E."/>
            <person name="Hanschen E.R."/>
            <person name="Kunde Y.A."/>
            <person name="Johnson M.B."/>
            <person name="Starkenburg S.R."/>
            <person name="Johnson S.L."/>
        </authorList>
    </citation>
    <scope>NUCLEOTIDE SEQUENCE [LARGE SCALE GENOMIC DNA]</scope>
</reference>
<sequence length="532" mass="57706">MDSTGQAYQHRPLSIKLWPPSQSTRLMLVERMTKNLTTPSIFSRKYGLLSKEEAEGDAKQIEDAAFATATQHFEKEPDGDGSSAVQIYAKESSKLMLEVLKRGPRVKEEGELISEKAGATETVFDISGGRRDFINGEEAAELLKPLRGPNSYTKICFSNRSFGLDAARVAEPILLSIRDQLKEVDLSDFIAGRPEAEALEVMTIFSSALEGCVLRYLDLSNNAMGEKGVRAFRSLLKSQTNLEELYLMNDGISEEAAKAVSELLPSTEKLRVLHFHNNMTGDEGAIAIGEIVKRSPALEDFRCSSTRVGSDGGVALAEALGACTHLKKLDLRDNMFGAEAGVALSKVIPAFADLTEIYLSYLNLEDDGAEALANALKESAPSLEILDMAGNDITAKAAASVAACISSKQFLTKLNLSENELKDEGAVLISKALEEGHGQLNEVDLSTNSITWSGARPLAEAVVQKLGFKLLNINANFISNEGIDELKNLFKKSPDMLGPLDENNPDGEDTDEEAEEDADHDELESKLKGLGI</sequence>
<proteinExistence type="inferred from homology"/>
<reference evidence="15" key="2">
    <citation type="submission" date="2025-08" db="UniProtKB">
        <authorList>
            <consortium name="RefSeq"/>
        </authorList>
    </citation>
    <scope>IDENTIFICATION</scope>
    <source>
        <tissue evidence="15">Young leaves</tissue>
    </source>
</reference>
<feature type="region of interest" description="Disordered" evidence="12">
    <location>
        <begin position="494"/>
        <end position="532"/>
    </location>
</feature>
<dbReference type="InterPro" id="IPR001611">
    <property type="entry name" value="Leu-rich_rpt"/>
</dbReference>
<dbReference type="GO" id="GO:0006913">
    <property type="term" value="P:nucleocytoplasmic transport"/>
    <property type="evidence" value="ECO:0007669"/>
    <property type="project" value="UniProtKB-ARBA"/>
</dbReference>
<evidence type="ECO:0000256" key="1">
    <source>
        <dbReference type="ARBA" id="ARBA00004186"/>
    </source>
</evidence>
<evidence type="ECO:0000256" key="5">
    <source>
        <dbReference type="ARBA" id="ARBA00022614"/>
    </source>
</evidence>
<keyword evidence="14" id="KW-1185">Reference proteome</keyword>
<dbReference type="KEGG" id="aprc:113872190"/>
<keyword evidence="7" id="KW-0472">Membrane</keyword>
<dbReference type="RefSeq" id="XP_027365331.1">
    <property type="nucleotide sequence ID" value="XM_027509530.1"/>
</dbReference>
<dbReference type="InterPro" id="IPR025265">
    <property type="entry name" value="WPP_dom"/>
</dbReference>
<dbReference type="InterPro" id="IPR038214">
    <property type="entry name" value="WPP_sf"/>
</dbReference>
<keyword evidence="8" id="KW-0206">Cytoskeleton</keyword>
<comment type="similarity">
    <text evidence="11">Belongs to the RNA1 family.</text>
</comment>
<accession>A0A8B8M9H1</accession>
<dbReference type="GO" id="GO:0005096">
    <property type="term" value="F:GTPase activator activity"/>
    <property type="evidence" value="ECO:0007669"/>
    <property type="project" value="UniProtKB-KW"/>
</dbReference>
<gene>
    <name evidence="15" type="primary">LOC113872190</name>
</gene>
<evidence type="ECO:0000256" key="12">
    <source>
        <dbReference type="SAM" id="MobiDB-lite"/>
    </source>
</evidence>
<evidence type="ECO:0000313" key="15">
    <source>
        <dbReference type="RefSeq" id="XP_027365331.1"/>
    </source>
</evidence>
<feature type="compositionally biased region" description="Acidic residues" evidence="12">
    <location>
        <begin position="503"/>
        <end position="522"/>
    </location>
</feature>
<dbReference type="FunFam" id="1.10.246.200:FF:000001">
    <property type="entry name" value="WPP domain-containing protein 2"/>
    <property type="match status" value="1"/>
</dbReference>
<dbReference type="InterPro" id="IPR032675">
    <property type="entry name" value="LRR_dom_sf"/>
</dbReference>
<evidence type="ECO:0000313" key="14">
    <source>
        <dbReference type="Proteomes" id="UP000694853"/>
    </source>
</evidence>
<evidence type="ECO:0000256" key="2">
    <source>
        <dbReference type="ARBA" id="ARBA00004335"/>
    </source>
</evidence>
<evidence type="ECO:0000256" key="11">
    <source>
        <dbReference type="ARBA" id="ARBA00060740"/>
    </source>
</evidence>
<keyword evidence="9" id="KW-0539">Nucleus</keyword>
<dbReference type="Pfam" id="PF13943">
    <property type="entry name" value="WPP"/>
    <property type="match status" value="1"/>
</dbReference>
<dbReference type="GO" id="GO:0031965">
    <property type="term" value="C:nuclear membrane"/>
    <property type="evidence" value="ECO:0007669"/>
    <property type="project" value="UniProtKB-SubCell"/>
</dbReference>
<dbReference type="SMART" id="SM00368">
    <property type="entry name" value="LRR_RI"/>
    <property type="match status" value="10"/>
</dbReference>
<evidence type="ECO:0000256" key="10">
    <source>
        <dbReference type="ARBA" id="ARBA00060413"/>
    </source>
</evidence>
<evidence type="ECO:0000259" key="13">
    <source>
        <dbReference type="Pfam" id="PF13943"/>
    </source>
</evidence>
<dbReference type="SUPFAM" id="SSF52047">
    <property type="entry name" value="RNI-like"/>
    <property type="match status" value="1"/>
</dbReference>
<dbReference type="PANTHER" id="PTHR46761">
    <property type="entry name" value="RAN GTPASE-ACTIVATING PROTEIN 1"/>
    <property type="match status" value="1"/>
</dbReference>
<organism evidence="14 15">
    <name type="scientific">Abrus precatorius</name>
    <name type="common">Indian licorice</name>
    <name type="synonym">Glycine abrus</name>
    <dbReference type="NCBI Taxonomy" id="3816"/>
    <lineage>
        <taxon>Eukaryota</taxon>
        <taxon>Viridiplantae</taxon>
        <taxon>Streptophyta</taxon>
        <taxon>Embryophyta</taxon>
        <taxon>Tracheophyta</taxon>
        <taxon>Spermatophyta</taxon>
        <taxon>Magnoliopsida</taxon>
        <taxon>eudicotyledons</taxon>
        <taxon>Gunneridae</taxon>
        <taxon>Pentapetalae</taxon>
        <taxon>rosids</taxon>
        <taxon>fabids</taxon>
        <taxon>Fabales</taxon>
        <taxon>Fabaceae</taxon>
        <taxon>Papilionoideae</taxon>
        <taxon>50 kb inversion clade</taxon>
        <taxon>NPAAA clade</taxon>
        <taxon>indigoferoid/millettioid clade</taxon>
        <taxon>Abreae</taxon>
        <taxon>Abrus</taxon>
    </lineage>
</organism>
<dbReference type="GO" id="GO:0005819">
    <property type="term" value="C:spindle"/>
    <property type="evidence" value="ECO:0007669"/>
    <property type="project" value="UniProtKB-SubCell"/>
</dbReference>
<keyword evidence="3" id="KW-0343">GTPase activation</keyword>